<evidence type="ECO:0000313" key="3">
    <source>
        <dbReference type="EMBL" id="ROQ90735.1"/>
    </source>
</evidence>
<keyword evidence="2" id="KW-0472">Membrane</keyword>
<sequence>MDAAEQKVKKNLSGVAALFDDAERKELFRKYLIFLAWLEVAIFLGCWFYQLGTDGYDRFGPVERHFPWKVYFLLAFLVPVAVTFLLGTIVAGFNRYFAVHNAAHESNPSDKDGMHAGLEDGKIYKLVTLVAWMEKLPYLGLLVLLAAAIGIVYHLDVVLRVIGEIGEHTVRLGLMVGGALLAAACFFALVFLLLNYKLRKRSMEYHYKSQVAEKYGLVILEDNTVLNRDGKLLVRGKKWKDAVPLLDVTPESSSRSVPQEALPQATVPDCNT</sequence>
<dbReference type="AlphaFoldDB" id="A0A3N1UHJ2"/>
<feature type="transmembrane region" description="Helical" evidence="2">
    <location>
        <begin position="31"/>
        <end position="50"/>
    </location>
</feature>
<keyword evidence="4" id="KW-1185">Reference proteome</keyword>
<evidence type="ECO:0000256" key="1">
    <source>
        <dbReference type="SAM" id="MobiDB-lite"/>
    </source>
</evidence>
<dbReference type="Proteomes" id="UP000276223">
    <property type="component" value="Unassembled WGS sequence"/>
</dbReference>
<accession>A0A3N1UHJ2</accession>
<dbReference type="OrthoDB" id="5415347at2"/>
<feature type="region of interest" description="Disordered" evidence="1">
    <location>
        <begin position="250"/>
        <end position="272"/>
    </location>
</feature>
<dbReference type="EMBL" id="RJVA01000014">
    <property type="protein sequence ID" value="ROQ90735.1"/>
    <property type="molecule type" value="Genomic_DNA"/>
</dbReference>
<name>A0A3N1UHJ2_9BACT</name>
<evidence type="ECO:0000313" key="4">
    <source>
        <dbReference type="Proteomes" id="UP000276223"/>
    </source>
</evidence>
<evidence type="ECO:0000256" key="2">
    <source>
        <dbReference type="SAM" id="Phobius"/>
    </source>
</evidence>
<comment type="caution">
    <text evidence="3">The sequence shown here is derived from an EMBL/GenBank/DDBJ whole genome shotgun (WGS) entry which is preliminary data.</text>
</comment>
<proteinExistence type="predicted"/>
<keyword evidence="2" id="KW-0812">Transmembrane</keyword>
<feature type="transmembrane region" description="Helical" evidence="2">
    <location>
        <begin position="175"/>
        <end position="194"/>
    </location>
</feature>
<keyword evidence="2" id="KW-1133">Transmembrane helix</keyword>
<organism evidence="3 4">
    <name type="scientific">Desulfosoma caldarium</name>
    <dbReference type="NCBI Taxonomy" id="610254"/>
    <lineage>
        <taxon>Bacteria</taxon>
        <taxon>Pseudomonadati</taxon>
        <taxon>Thermodesulfobacteriota</taxon>
        <taxon>Syntrophobacteria</taxon>
        <taxon>Syntrophobacterales</taxon>
        <taxon>Syntrophobacteraceae</taxon>
        <taxon>Desulfosoma</taxon>
    </lineage>
</organism>
<dbReference type="RefSeq" id="WP_123291079.1">
    <property type="nucleotide sequence ID" value="NZ_RJVA01000014.1"/>
</dbReference>
<reference evidence="3 4" key="1">
    <citation type="submission" date="2018-11" db="EMBL/GenBank/DDBJ databases">
        <title>Genomic Encyclopedia of Type Strains, Phase IV (KMG-IV): sequencing the most valuable type-strain genomes for metagenomic binning, comparative biology and taxonomic classification.</title>
        <authorList>
            <person name="Goeker M."/>
        </authorList>
    </citation>
    <scope>NUCLEOTIDE SEQUENCE [LARGE SCALE GENOMIC DNA]</scope>
    <source>
        <strain evidence="3 4">DSM 22027</strain>
    </source>
</reference>
<feature type="transmembrane region" description="Helical" evidence="2">
    <location>
        <begin position="136"/>
        <end position="155"/>
    </location>
</feature>
<protein>
    <submittedName>
        <fullName evidence="3">Uncharacterized protein</fullName>
    </submittedName>
</protein>
<feature type="transmembrane region" description="Helical" evidence="2">
    <location>
        <begin position="70"/>
        <end position="93"/>
    </location>
</feature>
<gene>
    <name evidence="3" type="ORF">EDC27_2625</name>
</gene>